<dbReference type="AlphaFoldDB" id="A0A8H3HYL7"/>
<evidence type="ECO:0000313" key="3">
    <source>
        <dbReference type="Proteomes" id="UP000663827"/>
    </source>
</evidence>
<sequence length="180" mass="20209">MKNTFTPRFAFPAPEFTRQRHGLGTNIQWENFSSHNPCNGAPGRGKECNVDADKCDQDLLAGHILSRDRHSDNGNQEFTDEHTSRTDEQEATTASFVDEIDARNGHANIDYVGSNRDEERIFDTRVLEECRAIVEDEVDTGELLPSLQEDSGHDASEDLVRSLPEAIRIRAAAELLLRTL</sequence>
<reference evidence="2" key="1">
    <citation type="submission" date="2021-01" db="EMBL/GenBank/DDBJ databases">
        <authorList>
            <person name="Kaushik A."/>
        </authorList>
    </citation>
    <scope>NUCLEOTIDE SEQUENCE</scope>
    <source>
        <strain evidence="2">AG5</strain>
    </source>
</reference>
<dbReference type="Proteomes" id="UP000663827">
    <property type="component" value="Unassembled WGS sequence"/>
</dbReference>
<feature type="compositionally biased region" description="Basic and acidic residues" evidence="1">
    <location>
        <begin position="79"/>
        <end position="88"/>
    </location>
</feature>
<name>A0A8H3HYL7_9AGAM</name>
<accession>A0A8H3HYL7</accession>
<dbReference type="EMBL" id="CAJNJQ010004146">
    <property type="protein sequence ID" value="CAE7208696.1"/>
    <property type="molecule type" value="Genomic_DNA"/>
</dbReference>
<evidence type="ECO:0000313" key="2">
    <source>
        <dbReference type="EMBL" id="CAE7208696.1"/>
    </source>
</evidence>
<organism evidence="2 3">
    <name type="scientific">Rhizoctonia solani</name>
    <dbReference type="NCBI Taxonomy" id="456999"/>
    <lineage>
        <taxon>Eukaryota</taxon>
        <taxon>Fungi</taxon>
        <taxon>Dikarya</taxon>
        <taxon>Basidiomycota</taxon>
        <taxon>Agaricomycotina</taxon>
        <taxon>Agaricomycetes</taxon>
        <taxon>Cantharellales</taxon>
        <taxon>Ceratobasidiaceae</taxon>
        <taxon>Rhizoctonia</taxon>
    </lineage>
</organism>
<protein>
    <submittedName>
        <fullName evidence="2">Uncharacterized protein</fullName>
    </submittedName>
</protein>
<evidence type="ECO:0000256" key="1">
    <source>
        <dbReference type="SAM" id="MobiDB-lite"/>
    </source>
</evidence>
<feature type="non-terminal residue" evidence="2">
    <location>
        <position position="1"/>
    </location>
</feature>
<gene>
    <name evidence="2" type="ORF">RDB_LOCUS148346</name>
</gene>
<proteinExistence type="predicted"/>
<comment type="caution">
    <text evidence="2">The sequence shown here is derived from an EMBL/GenBank/DDBJ whole genome shotgun (WGS) entry which is preliminary data.</text>
</comment>
<feature type="region of interest" description="Disordered" evidence="1">
    <location>
        <begin position="66"/>
        <end position="91"/>
    </location>
</feature>